<reference evidence="2" key="1">
    <citation type="submission" date="2021-06" db="EMBL/GenBank/DDBJ databases">
        <title>Comparative genomics, transcriptomics and evolutionary studies reveal genomic signatures of adaptation to plant cell wall in hemibiotrophic fungi.</title>
        <authorList>
            <consortium name="DOE Joint Genome Institute"/>
            <person name="Baroncelli R."/>
            <person name="Diaz J.F."/>
            <person name="Benocci T."/>
            <person name="Peng M."/>
            <person name="Battaglia E."/>
            <person name="Haridas S."/>
            <person name="Andreopoulos W."/>
            <person name="Labutti K."/>
            <person name="Pangilinan J."/>
            <person name="Floch G.L."/>
            <person name="Makela M.R."/>
            <person name="Henrissat B."/>
            <person name="Grigoriev I.V."/>
            <person name="Crouch J.A."/>
            <person name="De Vries R.P."/>
            <person name="Sukno S.A."/>
            <person name="Thon M.R."/>
        </authorList>
    </citation>
    <scope>NUCLEOTIDE SEQUENCE</scope>
    <source>
        <strain evidence="2">CBS 125086</strain>
    </source>
</reference>
<evidence type="ECO:0000313" key="2">
    <source>
        <dbReference type="EMBL" id="KAK1598838.1"/>
    </source>
</evidence>
<feature type="compositionally biased region" description="Basic and acidic residues" evidence="1">
    <location>
        <begin position="9"/>
        <end position="18"/>
    </location>
</feature>
<evidence type="ECO:0000256" key="1">
    <source>
        <dbReference type="SAM" id="MobiDB-lite"/>
    </source>
</evidence>
<gene>
    <name evidence="2" type="ORF">LY79DRAFT_575443</name>
</gene>
<name>A0AAD8QA44_9PEZI</name>
<feature type="region of interest" description="Disordered" evidence="1">
    <location>
        <begin position="1"/>
        <end position="48"/>
    </location>
</feature>
<feature type="compositionally biased region" description="Low complexity" evidence="1">
    <location>
        <begin position="156"/>
        <end position="165"/>
    </location>
</feature>
<sequence>MSGTNQDVAARRGRDAQRRSRRCKMLQESRQAGNDSDDEGDDVDDESAIEYDGLEDCLEKKPVRIPEAKQWVDSEAKTAISEVSTSLNWEALAAEIYMARIRYNTTEDNSEKTVTGGSVVAAIRDTDINHAGSCNSFANAANPSQGHETDKNKIMGGKSSKSGNESSGGGYINAFKPINVRWVPPETGLHLFLAAINSLVI</sequence>
<organism evidence="2 3">
    <name type="scientific">Colletotrichum navitas</name>
    <dbReference type="NCBI Taxonomy" id="681940"/>
    <lineage>
        <taxon>Eukaryota</taxon>
        <taxon>Fungi</taxon>
        <taxon>Dikarya</taxon>
        <taxon>Ascomycota</taxon>
        <taxon>Pezizomycotina</taxon>
        <taxon>Sordariomycetes</taxon>
        <taxon>Hypocreomycetidae</taxon>
        <taxon>Glomerellales</taxon>
        <taxon>Glomerellaceae</taxon>
        <taxon>Colletotrichum</taxon>
        <taxon>Colletotrichum graminicola species complex</taxon>
    </lineage>
</organism>
<feature type="compositionally biased region" description="Acidic residues" evidence="1">
    <location>
        <begin position="35"/>
        <end position="48"/>
    </location>
</feature>
<proteinExistence type="predicted"/>
<dbReference type="RefSeq" id="XP_060419500.1">
    <property type="nucleotide sequence ID" value="XM_060559710.1"/>
</dbReference>
<keyword evidence="3" id="KW-1185">Reference proteome</keyword>
<dbReference type="GeneID" id="85443950"/>
<comment type="caution">
    <text evidence="2">The sequence shown here is derived from an EMBL/GenBank/DDBJ whole genome shotgun (WGS) entry which is preliminary data.</text>
</comment>
<protein>
    <submittedName>
        <fullName evidence="2">Uncharacterized protein</fullName>
    </submittedName>
</protein>
<dbReference type="AlphaFoldDB" id="A0AAD8QA44"/>
<dbReference type="Proteomes" id="UP001230504">
    <property type="component" value="Unassembled WGS sequence"/>
</dbReference>
<accession>A0AAD8QA44</accession>
<feature type="region of interest" description="Disordered" evidence="1">
    <location>
        <begin position="139"/>
        <end position="166"/>
    </location>
</feature>
<evidence type="ECO:0000313" key="3">
    <source>
        <dbReference type="Proteomes" id="UP001230504"/>
    </source>
</evidence>
<dbReference type="EMBL" id="JAHLJV010000003">
    <property type="protein sequence ID" value="KAK1598838.1"/>
    <property type="molecule type" value="Genomic_DNA"/>
</dbReference>